<evidence type="ECO:0000259" key="4">
    <source>
        <dbReference type="Pfam" id="PF22936"/>
    </source>
</evidence>
<keyword evidence="3" id="KW-0472">Membrane</keyword>
<dbReference type="InterPro" id="IPR054722">
    <property type="entry name" value="PolX-like_BBD"/>
</dbReference>
<accession>A0A6L2KQT5</accession>
<feature type="coiled-coil region" evidence="1">
    <location>
        <begin position="591"/>
        <end position="651"/>
    </location>
</feature>
<dbReference type="AlphaFoldDB" id="A0A6L2KQT5"/>
<evidence type="ECO:0000256" key="2">
    <source>
        <dbReference type="SAM" id="MobiDB-lite"/>
    </source>
</evidence>
<reference evidence="5" key="1">
    <citation type="journal article" date="2019" name="Sci. Rep.">
        <title>Draft genome of Tanacetum cinerariifolium, the natural source of mosquito coil.</title>
        <authorList>
            <person name="Yamashiro T."/>
            <person name="Shiraishi A."/>
            <person name="Satake H."/>
            <person name="Nakayama K."/>
        </authorList>
    </citation>
    <scope>NUCLEOTIDE SEQUENCE</scope>
</reference>
<feature type="compositionally biased region" description="Low complexity" evidence="2">
    <location>
        <begin position="34"/>
        <end position="58"/>
    </location>
</feature>
<feature type="domain" description="Retrovirus-related Pol polyprotein from transposon TNT 1-94-like beta-barrel" evidence="4">
    <location>
        <begin position="916"/>
        <end position="989"/>
    </location>
</feature>
<feature type="region of interest" description="Disordered" evidence="2">
    <location>
        <begin position="1"/>
        <end position="66"/>
    </location>
</feature>
<feature type="transmembrane region" description="Helical" evidence="3">
    <location>
        <begin position="90"/>
        <end position="111"/>
    </location>
</feature>
<evidence type="ECO:0000256" key="3">
    <source>
        <dbReference type="SAM" id="Phobius"/>
    </source>
</evidence>
<gene>
    <name evidence="5" type="ORF">Tci_023786</name>
</gene>
<feature type="compositionally biased region" description="Basic and acidic residues" evidence="2">
    <location>
        <begin position="1"/>
        <end position="11"/>
    </location>
</feature>
<sequence length="1014" mass="116895">RFRQKSGDRHQPTSQQSSHRSHGHHNDRHESYRRGGSNNHRSSNNNYSGSNNRNSGYGRDQRNRGHQSNRSANFVFLITYIPGSSGLQRFFHCAMFIYSFLMLFPCLYIRLLSVMLSRISFHVLYDRSFKSLCLLKYALMKRHDYDITVFFTKRGVTIMVSEPGFETVGSKDLTCEDWMVNTCTDTDLSAAVQNALQTLLPQIRTEIREEFRTKRFADIASPDSQRDSRGVPYQFWTMNTETSTEFMQRFLRLAGFLGAAAGTEEEQAKNIQWGLRSVSSDLLGSSEQLLVLRKSRQRTSSRVFAEGRYIQKEESRNIDRELAFEKQIKELNNIIFKRNQSPQTVYMLTKPWFFYDHTTKQALDFQNPFYLKKAQQLEPKLYDGSVIQKTNAIVIRDSEETLMLAEESRSKMLLINFHKILKHDLPTQVEVPKELPKVSMVITSLKKLKHHLASFDVVVKERTTATAIIEGTWVFEHTKACFRDEIIPFVKALKDLFNPFGQFLIDELSEVQNVFYQMEQAVEQHRVESKGFQVKMNKVLNENERLLEQAIGKDIVNIVVTSTMNNAYEHVHECERCVKLETELQKDFIKRERIKKLKERIKSLSENIKEEKINKELKEIETINIDLDHRVTKLIAENEHLKQTYKQLYDAIKSSRIRSKEQCDNLIKQVKIKSAENSDLNARIQEKVLVITALKDTLSKIKGKVVIDEAVIIHPIDPKLLKINVAQLDPKLRNNKTSHYDYLKHTQEETTTLREIVKHERSLNPLNTSLDYACKYTKRIQELLIILKQTCLCIHDIGVTLPTSASGSQPSGNTKKDKIQQTPSSAKKNKLEAYPRNVRTSLQNKKSVVNTKNITSIQESKLNVNSDLQCVTCNGCLFSDNHDSCVLEFINSVNARVKSKSAKKPLKRKVVQIVLWYLDSGCSKQMTEDRSQLTNFVNKFLGTVKFGNDHVAKIMGYGDYKIENVTISRVYLVEGLGYNLFSVGQFCDSNLEVAFRQHTCFIRNLKGVDLLTGS</sequence>
<keyword evidence="3" id="KW-0812">Transmembrane</keyword>
<name>A0A6L2KQT5_TANCI</name>
<feature type="non-terminal residue" evidence="5">
    <location>
        <position position="1"/>
    </location>
</feature>
<dbReference type="EMBL" id="BKCJ010002923">
    <property type="protein sequence ID" value="GEU51808.1"/>
    <property type="molecule type" value="Genomic_DNA"/>
</dbReference>
<evidence type="ECO:0000313" key="5">
    <source>
        <dbReference type="EMBL" id="GEU51808.1"/>
    </source>
</evidence>
<feature type="compositionally biased region" description="Polar residues" evidence="2">
    <location>
        <begin position="804"/>
        <end position="813"/>
    </location>
</feature>
<proteinExistence type="predicted"/>
<comment type="caution">
    <text evidence="5">The sequence shown here is derived from an EMBL/GenBank/DDBJ whole genome shotgun (WGS) entry which is preliminary data.</text>
</comment>
<evidence type="ECO:0000256" key="1">
    <source>
        <dbReference type="SAM" id="Coils"/>
    </source>
</evidence>
<dbReference type="Pfam" id="PF22936">
    <property type="entry name" value="Pol_BBD"/>
    <property type="match status" value="1"/>
</dbReference>
<keyword evidence="1" id="KW-0175">Coiled coil</keyword>
<feature type="region of interest" description="Disordered" evidence="2">
    <location>
        <begin position="804"/>
        <end position="834"/>
    </location>
</feature>
<protein>
    <submittedName>
        <fullName evidence="5">Integrase, catalytic region, zinc finger, CCHC-type, peptidase aspartic, catalytic</fullName>
    </submittedName>
</protein>
<organism evidence="5">
    <name type="scientific">Tanacetum cinerariifolium</name>
    <name type="common">Dalmatian daisy</name>
    <name type="synonym">Chrysanthemum cinerariifolium</name>
    <dbReference type="NCBI Taxonomy" id="118510"/>
    <lineage>
        <taxon>Eukaryota</taxon>
        <taxon>Viridiplantae</taxon>
        <taxon>Streptophyta</taxon>
        <taxon>Embryophyta</taxon>
        <taxon>Tracheophyta</taxon>
        <taxon>Spermatophyta</taxon>
        <taxon>Magnoliopsida</taxon>
        <taxon>eudicotyledons</taxon>
        <taxon>Gunneridae</taxon>
        <taxon>Pentapetalae</taxon>
        <taxon>asterids</taxon>
        <taxon>campanulids</taxon>
        <taxon>Asterales</taxon>
        <taxon>Asteraceae</taxon>
        <taxon>Asteroideae</taxon>
        <taxon>Anthemideae</taxon>
        <taxon>Anthemidinae</taxon>
        <taxon>Tanacetum</taxon>
    </lineage>
</organism>
<keyword evidence="3" id="KW-1133">Transmembrane helix</keyword>